<keyword evidence="7" id="KW-0443">Lipid metabolism</keyword>
<gene>
    <name evidence="12" type="ORF">UFOPK4080_00462</name>
</gene>
<organism evidence="12">
    <name type="scientific">freshwater metagenome</name>
    <dbReference type="NCBI Taxonomy" id="449393"/>
    <lineage>
        <taxon>unclassified sequences</taxon>
        <taxon>metagenomes</taxon>
        <taxon>ecological metagenomes</taxon>
    </lineage>
</organism>
<evidence type="ECO:0000256" key="4">
    <source>
        <dbReference type="ARBA" id="ARBA00022516"/>
    </source>
</evidence>
<dbReference type="Pfam" id="PF08545">
    <property type="entry name" value="ACP_syn_III"/>
    <property type="match status" value="1"/>
</dbReference>
<dbReference type="AlphaFoldDB" id="A0A6J5Z370"/>
<name>A0A6J5Z370_9ZZZZ</name>
<evidence type="ECO:0000256" key="6">
    <source>
        <dbReference type="ARBA" id="ARBA00022832"/>
    </source>
</evidence>
<feature type="domain" description="Beta-ketoacyl-[acyl-carrier-protein] synthase III C-terminal" evidence="10">
    <location>
        <begin position="252"/>
        <end position="341"/>
    </location>
</feature>
<evidence type="ECO:0000259" key="11">
    <source>
        <dbReference type="Pfam" id="PF08545"/>
    </source>
</evidence>
<dbReference type="InterPro" id="IPR013751">
    <property type="entry name" value="ACP_syn_III_N"/>
</dbReference>
<keyword evidence="6" id="KW-0276">Fatty acid metabolism</keyword>
<dbReference type="InterPro" id="IPR013747">
    <property type="entry name" value="ACP_syn_III_C"/>
</dbReference>
<dbReference type="NCBIfam" id="NF006829">
    <property type="entry name" value="PRK09352.1"/>
    <property type="match status" value="1"/>
</dbReference>
<keyword evidence="8" id="KW-0275">Fatty acid biosynthesis</keyword>
<evidence type="ECO:0000256" key="2">
    <source>
        <dbReference type="ARBA" id="ARBA00008642"/>
    </source>
</evidence>
<protein>
    <submittedName>
        <fullName evidence="12">Unannotated protein</fullName>
    </submittedName>
</protein>
<reference evidence="12" key="1">
    <citation type="submission" date="2020-05" db="EMBL/GenBank/DDBJ databases">
        <authorList>
            <person name="Chiriac C."/>
            <person name="Salcher M."/>
            <person name="Ghai R."/>
            <person name="Kavagutti S V."/>
        </authorList>
    </citation>
    <scope>NUCLEOTIDE SEQUENCE</scope>
</reference>
<keyword evidence="9" id="KW-0012">Acyltransferase</keyword>
<evidence type="ECO:0000256" key="8">
    <source>
        <dbReference type="ARBA" id="ARBA00023160"/>
    </source>
</evidence>
<evidence type="ECO:0000256" key="7">
    <source>
        <dbReference type="ARBA" id="ARBA00023098"/>
    </source>
</evidence>
<proteinExistence type="inferred from homology"/>
<evidence type="ECO:0000256" key="3">
    <source>
        <dbReference type="ARBA" id="ARBA00022490"/>
    </source>
</evidence>
<dbReference type="HAMAP" id="MF_01815">
    <property type="entry name" value="FabH"/>
    <property type="match status" value="1"/>
</dbReference>
<dbReference type="EMBL" id="CAESAG010000052">
    <property type="protein sequence ID" value="CAB4334730.1"/>
    <property type="molecule type" value="Genomic_DNA"/>
</dbReference>
<evidence type="ECO:0000256" key="9">
    <source>
        <dbReference type="ARBA" id="ARBA00023315"/>
    </source>
</evidence>
<dbReference type="NCBIfam" id="TIGR00747">
    <property type="entry name" value="fabH"/>
    <property type="match status" value="1"/>
</dbReference>
<dbReference type="GO" id="GO:0004315">
    <property type="term" value="F:3-oxoacyl-[acyl-carrier-protein] synthase activity"/>
    <property type="evidence" value="ECO:0007669"/>
    <property type="project" value="InterPro"/>
</dbReference>
<evidence type="ECO:0000256" key="1">
    <source>
        <dbReference type="ARBA" id="ARBA00005189"/>
    </source>
</evidence>
<comment type="pathway">
    <text evidence="1">Lipid metabolism.</text>
</comment>
<dbReference type="Gene3D" id="3.40.47.10">
    <property type="match status" value="2"/>
</dbReference>
<evidence type="ECO:0000256" key="5">
    <source>
        <dbReference type="ARBA" id="ARBA00022679"/>
    </source>
</evidence>
<dbReference type="PANTHER" id="PTHR34069">
    <property type="entry name" value="3-OXOACYL-[ACYL-CARRIER-PROTEIN] SYNTHASE 3"/>
    <property type="match status" value="1"/>
</dbReference>
<accession>A0A6J5Z370</accession>
<dbReference type="InterPro" id="IPR016039">
    <property type="entry name" value="Thiolase-like"/>
</dbReference>
<dbReference type="GO" id="GO:0006633">
    <property type="term" value="P:fatty acid biosynthetic process"/>
    <property type="evidence" value="ECO:0007669"/>
    <property type="project" value="UniProtKB-KW"/>
</dbReference>
<dbReference type="Pfam" id="PF08541">
    <property type="entry name" value="ACP_syn_III_C"/>
    <property type="match status" value="1"/>
</dbReference>
<dbReference type="GO" id="GO:0044550">
    <property type="term" value="P:secondary metabolite biosynthetic process"/>
    <property type="evidence" value="ECO:0007669"/>
    <property type="project" value="TreeGrafter"/>
</dbReference>
<keyword evidence="3" id="KW-0963">Cytoplasm</keyword>
<feature type="domain" description="Beta-ketoacyl-[acyl-carrier-protein] synthase III N-terminal" evidence="11">
    <location>
        <begin position="120"/>
        <end position="196"/>
    </location>
</feature>
<evidence type="ECO:0000313" key="12">
    <source>
        <dbReference type="EMBL" id="CAB4334730.1"/>
    </source>
</evidence>
<dbReference type="CDD" id="cd00830">
    <property type="entry name" value="KAS_III"/>
    <property type="match status" value="1"/>
</dbReference>
<keyword evidence="5" id="KW-0808">Transferase</keyword>
<dbReference type="InterPro" id="IPR004655">
    <property type="entry name" value="FabH"/>
</dbReference>
<sequence length="346" mass="36999">MSSSIQKVIGTKSGSESQILAVGSYRPKRLVPNSEIVDRIESSDEWIQQRTGIESRRFADESESLLEMATWAVEDALKNAKLSITDIDTLIVATITFPFQAPSAATAILQKLGHPKAAAFDINAACAGFSYGVSMAHDFIKAGTSKTVLVVGAEKISDFTDPNDRATAFIFADGAGAVVIGASKDAGIGPVEWGSDADSRDAIQMNPSWIEVRDVETQLTKAGSKWPNISQEGQKVFRWAVFSMSKAALKALESAGLTVNDIDVFIPHQANIRIIETMAKEMNMPDSVVIADDIRTNGNTSAASIPLAMDALLKKHPELHGKLALLIGYGAGLVYAGQVVKLPPKP</sequence>
<evidence type="ECO:0000259" key="10">
    <source>
        <dbReference type="Pfam" id="PF08541"/>
    </source>
</evidence>
<dbReference type="PANTHER" id="PTHR34069:SF2">
    <property type="entry name" value="BETA-KETOACYL-[ACYL-CARRIER-PROTEIN] SYNTHASE III"/>
    <property type="match status" value="1"/>
</dbReference>
<keyword evidence="4" id="KW-0444">Lipid biosynthesis</keyword>
<dbReference type="SUPFAM" id="SSF53901">
    <property type="entry name" value="Thiolase-like"/>
    <property type="match status" value="1"/>
</dbReference>
<comment type="similarity">
    <text evidence="2">Belongs to the thiolase-like superfamily. FabH family.</text>
</comment>